<dbReference type="Proteomes" id="UP000319986">
    <property type="component" value="Unassembled WGS sequence"/>
</dbReference>
<organism evidence="4 5">
    <name type="scientific">Corynebacterium variabile</name>
    <dbReference type="NCBI Taxonomy" id="1727"/>
    <lineage>
        <taxon>Bacteria</taxon>
        <taxon>Bacillati</taxon>
        <taxon>Actinomycetota</taxon>
        <taxon>Actinomycetes</taxon>
        <taxon>Mycobacteriales</taxon>
        <taxon>Corynebacteriaceae</taxon>
        <taxon>Corynebacterium</taxon>
    </lineage>
</organism>
<dbReference type="EMBL" id="BJNT01000012">
    <property type="protein sequence ID" value="GEC86281.1"/>
    <property type="molecule type" value="Genomic_DNA"/>
</dbReference>
<protein>
    <recommendedName>
        <fullName evidence="6">Short-chain dehydrogenase</fullName>
    </recommendedName>
</protein>
<dbReference type="AlphaFoldDB" id="A0A4Y4BZN6"/>
<comment type="caution">
    <text evidence="4">The sequence shown here is derived from an EMBL/GenBank/DDBJ whole genome shotgun (WGS) entry which is preliminary data.</text>
</comment>
<evidence type="ECO:0000313" key="4">
    <source>
        <dbReference type="EMBL" id="GEC86281.1"/>
    </source>
</evidence>
<accession>A0A4Y4BZN6</accession>
<evidence type="ECO:0008006" key="6">
    <source>
        <dbReference type="Google" id="ProtNLM"/>
    </source>
</evidence>
<evidence type="ECO:0000313" key="5">
    <source>
        <dbReference type="Proteomes" id="UP000319986"/>
    </source>
</evidence>
<gene>
    <name evidence="4" type="ORF">CVA01_15950</name>
</gene>
<dbReference type="PANTHER" id="PTHR43391:SF14">
    <property type="entry name" value="DEHYDROGENASE_REDUCTASE SDR FAMILY PROTEIN 7-LIKE"/>
    <property type="match status" value="1"/>
</dbReference>
<name>A0A4Y4BZN6_9CORY</name>
<reference evidence="4 5" key="1">
    <citation type="submission" date="2019-06" db="EMBL/GenBank/DDBJ databases">
        <title>Whole genome shotgun sequence of Corynebacterium variabile NBRC 15286.</title>
        <authorList>
            <person name="Hosoyama A."/>
            <person name="Uohara A."/>
            <person name="Ohji S."/>
            <person name="Ichikawa N."/>
        </authorList>
    </citation>
    <scope>NUCLEOTIDE SEQUENCE [LARGE SCALE GENOMIC DNA]</scope>
    <source>
        <strain evidence="4 5">NBRC 15286</strain>
    </source>
</reference>
<evidence type="ECO:0000256" key="3">
    <source>
        <dbReference type="ARBA" id="ARBA00023002"/>
    </source>
</evidence>
<proteinExistence type="inferred from homology"/>
<evidence type="ECO:0000256" key="2">
    <source>
        <dbReference type="ARBA" id="ARBA00022857"/>
    </source>
</evidence>
<dbReference type="Pfam" id="PF00106">
    <property type="entry name" value="adh_short"/>
    <property type="match status" value="1"/>
</dbReference>
<dbReference type="Gene3D" id="3.40.50.720">
    <property type="entry name" value="NAD(P)-binding Rossmann-like Domain"/>
    <property type="match status" value="1"/>
</dbReference>
<evidence type="ECO:0000256" key="1">
    <source>
        <dbReference type="ARBA" id="ARBA00006484"/>
    </source>
</evidence>
<keyword evidence="3" id="KW-0560">Oxidoreductase</keyword>
<dbReference type="SUPFAM" id="SSF51735">
    <property type="entry name" value="NAD(P)-binding Rossmann-fold domains"/>
    <property type="match status" value="1"/>
</dbReference>
<dbReference type="GO" id="GO:0016491">
    <property type="term" value="F:oxidoreductase activity"/>
    <property type="evidence" value="ECO:0007669"/>
    <property type="project" value="UniProtKB-KW"/>
</dbReference>
<dbReference type="InterPro" id="IPR036291">
    <property type="entry name" value="NAD(P)-bd_dom_sf"/>
</dbReference>
<comment type="similarity">
    <text evidence="1">Belongs to the short-chain dehydrogenases/reductases (SDR) family.</text>
</comment>
<dbReference type="InterPro" id="IPR002347">
    <property type="entry name" value="SDR_fam"/>
</dbReference>
<sequence length="215" mass="22551">MTSLDISTGFDVADSAMVNRWFADHPEVDTVIYAAGIAASGLLTRPESIDQIRSVTDVNIMGLVTVAGAAAQQIRQHRGRVVVLNSAFSLITAPGYGAYSASKAALSMAVSALRPELSPATVTDCVLGGVDTPIFDRAADRAGTQEARDVAERFRRRIARNVAADVAAAILRAALARRSRAAIGKDAALITGAHRIAPSVLQKAVDRLIGNPFGD</sequence>
<dbReference type="PANTHER" id="PTHR43391">
    <property type="entry name" value="RETINOL DEHYDROGENASE-RELATED"/>
    <property type="match status" value="1"/>
</dbReference>
<keyword evidence="2" id="KW-0521">NADP</keyword>